<dbReference type="CDD" id="cd00761">
    <property type="entry name" value="Glyco_tranf_GTA_type"/>
    <property type="match status" value="1"/>
</dbReference>
<dbReference type="RefSeq" id="WP_010884488.1">
    <property type="nucleotide sequence ID" value="NZ_DUJN01000004.1"/>
</dbReference>
<sequence length="321" mass="37582">MTKVSIIVPVYNTKNYVPRLLTSIEKQTYTNWELILVDDHSNDGTYELLLEFKDRYPNKVEVLKTPKPRSGPMIGKNMGIEVSSGKFLAFVDSDDWWSETFLKDTVSNIKSFGGVSTEYYDVFEDSDKKVHVKASKHGVVSWEDVLKLKARFGNGNSLLRRKIVENYGIRFPEHLWYSEDIYFYTQYLSVIDRIYVVPSPDFYHLVRGASMVRSDKIKQESKIEQTIRVYEEVCTRIQEISKVSDEVCKLLKSYQMPYSIMTYITSVSDSLGRAEARKLFWKYLDYLKGYRLTRSHQSYLTLLWILDLFIPIRGILRRLIG</sequence>
<dbReference type="AlphaFoldDB" id="A0A832T454"/>
<gene>
    <name evidence="2" type="ORF">HA331_04635</name>
</gene>
<evidence type="ECO:0000313" key="3">
    <source>
        <dbReference type="Proteomes" id="UP000617544"/>
    </source>
</evidence>
<comment type="caution">
    <text evidence="2">The sequence shown here is derived from an EMBL/GenBank/DDBJ whole genome shotgun (WGS) entry which is preliminary data.</text>
</comment>
<feature type="domain" description="Glycosyltransferase 2-like" evidence="1">
    <location>
        <begin position="5"/>
        <end position="164"/>
    </location>
</feature>
<evidence type="ECO:0000313" key="2">
    <source>
        <dbReference type="EMBL" id="HII61031.1"/>
    </source>
</evidence>
<dbReference type="OMA" id="LYHYFIG"/>
<dbReference type="SUPFAM" id="SSF53448">
    <property type="entry name" value="Nucleotide-diphospho-sugar transferases"/>
    <property type="match status" value="1"/>
</dbReference>
<accession>A0A832T454</accession>
<dbReference type="InterPro" id="IPR001173">
    <property type="entry name" value="Glyco_trans_2-like"/>
</dbReference>
<dbReference type="GeneID" id="1444275"/>
<dbReference type="EMBL" id="DUJN01000004">
    <property type="protein sequence ID" value="HII61031.1"/>
    <property type="molecule type" value="Genomic_DNA"/>
</dbReference>
<name>A0A832T454_PYRHR</name>
<dbReference type="Proteomes" id="UP000617544">
    <property type="component" value="Unassembled WGS sequence"/>
</dbReference>
<protein>
    <submittedName>
        <fullName evidence="2">Glycosyltransferase family 2 protein</fullName>
    </submittedName>
</protein>
<dbReference type="InterPro" id="IPR029044">
    <property type="entry name" value="Nucleotide-diphossugar_trans"/>
</dbReference>
<proteinExistence type="predicted"/>
<evidence type="ECO:0000259" key="1">
    <source>
        <dbReference type="Pfam" id="PF00535"/>
    </source>
</evidence>
<keyword evidence="2" id="KW-0808">Transferase</keyword>
<dbReference type="PANTHER" id="PTHR22916">
    <property type="entry name" value="GLYCOSYLTRANSFERASE"/>
    <property type="match status" value="1"/>
</dbReference>
<organism evidence="2 3">
    <name type="scientific">Pyrococcus horikoshii</name>
    <dbReference type="NCBI Taxonomy" id="53953"/>
    <lineage>
        <taxon>Archaea</taxon>
        <taxon>Methanobacteriati</taxon>
        <taxon>Methanobacteriota</taxon>
        <taxon>Thermococci</taxon>
        <taxon>Thermococcales</taxon>
        <taxon>Thermococcaceae</taxon>
        <taxon>Pyrococcus</taxon>
    </lineage>
</organism>
<dbReference type="Pfam" id="PF00535">
    <property type="entry name" value="Glycos_transf_2"/>
    <property type="match status" value="1"/>
</dbReference>
<dbReference type="Gene3D" id="3.90.550.10">
    <property type="entry name" value="Spore Coat Polysaccharide Biosynthesis Protein SpsA, Chain A"/>
    <property type="match status" value="1"/>
</dbReference>
<dbReference type="PANTHER" id="PTHR22916:SF3">
    <property type="entry name" value="UDP-GLCNAC:BETAGAL BETA-1,3-N-ACETYLGLUCOSAMINYLTRANSFERASE-LIKE PROTEIN 1"/>
    <property type="match status" value="1"/>
</dbReference>
<dbReference type="SMR" id="A0A832T454"/>
<dbReference type="GO" id="GO:0016758">
    <property type="term" value="F:hexosyltransferase activity"/>
    <property type="evidence" value="ECO:0007669"/>
    <property type="project" value="UniProtKB-ARBA"/>
</dbReference>
<reference evidence="2" key="1">
    <citation type="journal article" date="2020" name="bioRxiv">
        <title>A rank-normalized archaeal taxonomy based on genome phylogeny resolves widespread incomplete and uneven classifications.</title>
        <authorList>
            <person name="Rinke C."/>
            <person name="Chuvochina M."/>
            <person name="Mussig A.J."/>
            <person name="Chaumeil P.-A."/>
            <person name="Waite D.W."/>
            <person name="Whitman W.B."/>
            <person name="Parks D.H."/>
            <person name="Hugenholtz P."/>
        </authorList>
    </citation>
    <scope>NUCLEOTIDE SEQUENCE</scope>
    <source>
        <strain evidence="2">UBA8834</strain>
    </source>
</reference>